<evidence type="ECO:0000313" key="2">
    <source>
        <dbReference type="Proteomes" id="UP001057452"/>
    </source>
</evidence>
<keyword evidence="2" id="KW-1185">Reference proteome</keyword>
<evidence type="ECO:0000313" key="1">
    <source>
        <dbReference type="EMBL" id="KAI4810320.1"/>
    </source>
</evidence>
<accession>A0ACB9WC04</accession>
<dbReference type="Proteomes" id="UP001057452">
    <property type="component" value="Chromosome 17"/>
</dbReference>
<name>A0ACB9WC04_CHAAC</name>
<comment type="caution">
    <text evidence="1">The sequence shown here is derived from an EMBL/GenBank/DDBJ whole genome shotgun (WGS) entry which is preliminary data.</text>
</comment>
<dbReference type="EMBL" id="CM043801">
    <property type="protein sequence ID" value="KAI4810320.1"/>
    <property type="molecule type" value="Genomic_DNA"/>
</dbReference>
<gene>
    <name evidence="1" type="ORF">KUCAC02_019159</name>
</gene>
<sequence length="58" mass="6886">MHLYSDLPLNYLSLLFYATNVTFYDTVLQYKGSTLIFMRKHFNVLPLYICVKSLCYLP</sequence>
<protein>
    <submittedName>
        <fullName evidence="1">Uncharacterized protein</fullName>
    </submittedName>
</protein>
<organism evidence="1 2">
    <name type="scientific">Chaenocephalus aceratus</name>
    <name type="common">Blackfin icefish</name>
    <name type="synonym">Chaenichthys aceratus</name>
    <dbReference type="NCBI Taxonomy" id="36190"/>
    <lineage>
        <taxon>Eukaryota</taxon>
        <taxon>Metazoa</taxon>
        <taxon>Chordata</taxon>
        <taxon>Craniata</taxon>
        <taxon>Vertebrata</taxon>
        <taxon>Euteleostomi</taxon>
        <taxon>Actinopterygii</taxon>
        <taxon>Neopterygii</taxon>
        <taxon>Teleostei</taxon>
        <taxon>Neoteleostei</taxon>
        <taxon>Acanthomorphata</taxon>
        <taxon>Eupercaria</taxon>
        <taxon>Perciformes</taxon>
        <taxon>Notothenioidei</taxon>
        <taxon>Channichthyidae</taxon>
        <taxon>Chaenocephalus</taxon>
    </lineage>
</organism>
<proteinExistence type="predicted"/>
<reference evidence="1" key="1">
    <citation type="submission" date="2022-05" db="EMBL/GenBank/DDBJ databases">
        <title>Chromosome-level genome of Chaenocephalus aceratus.</title>
        <authorList>
            <person name="Park H."/>
        </authorList>
    </citation>
    <scope>NUCLEOTIDE SEQUENCE</scope>
    <source>
        <strain evidence="1">KU_202001</strain>
    </source>
</reference>